<evidence type="ECO:0000313" key="3">
    <source>
        <dbReference type="EMBL" id="EPE25101.1"/>
    </source>
</evidence>
<dbReference type="GO" id="GO:0035091">
    <property type="term" value="F:phosphatidylinositol binding"/>
    <property type="evidence" value="ECO:0007669"/>
    <property type="project" value="TreeGrafter"/>
</dbReference>
<dbReference type="eggNOG" id="KOG1843">
    <property type="taxonomic scope" value="Eukaryota"/>
</dbReference>
<dbReference type="PANTHER" id="PTHR15629:SF8">
    <property type="entry name" value="DUF500 DOMAIN PROTEIN (AFU_ORTHOLOGUE AFUA_5G07310)"/>
    <property type="match status" value="1"/>
</dbReference>
<feature type="compositionally biased region" description="Low complexity" evidence="1">
    <location>
        <begin position="375"/>
        <end position="392"/>
    </location>
</feature>
<evidence type="ECO:0000313" key="4">
    <source>
        <dbReference type="Proteomes" id="UP000016922"/>
    </source>
</evidence>
<name>S3CZ31_GLAL2</name>
<sequence length="648" mass="71384">MQRVTSILPSWDKTKTGSKKGFDKAWAWADKLGAPVNRLSNKIGSEAFWPTTLDKESDKAARILRSFCKDGFYEEEDRVQAMDTPKGKQRVLKKIPEKVIQNAVGLAIFTTMRTGLWVSGAGGSGILIARQENGEWSPPSGILLHTAGLGFLVGVDIYDCVLVINNRKALESFTHVRATIGGEISAVAGPVGAGGVLENDGKWKQANRPVFTYLKSRGFYAGVQVDGTVIIERTDENERFYGQRIGVADILAGKARHPPYEIKMLMETVKAAEGRNDVDRVMMEELEDQPAPGDVDVMSPTTASGPSFGLPEPDDPDPFGVLALEAAGLEIREAGTKSRPASSQFEYNPSPTSPAFSRFHRRSMDTLGTSSNRESYISTRSNRTRTSTDRYTQMSEMGTQTDFDTPGTSPSHTDEHKRIIEEDETPIEKEVVKTPEEIDYTKMDLGPYSNPNRSEEFDGTTVNDSINDSPRELDNNDAVPISIDSSFVTDDEDDLDEEEPVIFEAAQAQATIVTPTAIKARGGLVNIPKRPPPPPLPPRSMARSSRNLMVDQASGRSPLKSEFEEVELHGSPRRSVESRAESPLKNPWEDLETPETVKVEKIDIVAPIEEKDIVVPEKETKGVVIPEVVHHEPEVKRESKVPGGFDDY</sequence>
<dbReference type="PANTHER" id="PTHR15629">
    <property type="entry name" value="SH3YL1 PROTEIN"/>
    <property type="match status" value="1"/>
</dbReference>
<dbReference type="RefSeq" id="XP_008088016.1">
    <property type="nucleotide sequence ID" value="XM_008089825.1"/>
</dbReference>
<feature type="compositionally biased region" description="Polar residues" evidence="1">
    <location>
        <begin position="393"/>
        <end position="411"/>
    </location>
</feature>
<dbReference type="STRING" id="1116229.S3CZ31"/>
<gene>
    <name evidence="3" type="ORF">GLAREA_11682</name>
</gene>
<dbReference type="GeneID" id="19470723"/>
<protein>
    <recommendedName>
        <fullName evidence="2">Ysc84 actin-binding domain-containing protein</fullName>
    </recommendedName>
</protein>
<reference evidence="3 4" key="1">
    <citation type="journal article" date="2013" name="BMC Genomics">
        <title>Genomics-driven discovery of the pneumocandin biosynthetic gene cluster in the fungus Glarea lozoyensis.</title>
        <authorList>
            <person name="Chen L."/>
            <person name="Yue Q."/>
            <person name="Zhang X."/>
            <person name="Xiang M."/>
            <person name="Wang C."/>
            <person name="Li S."/>
            <person name="Che Y."/>
            <person name="Ortiz-Lopez F.J."/>
            <person name="Bills G.F."/>
            <person name="Liu X."/>
            <person name="An Z."/>
        </authorList>
    </citation>
    <scope>NUCLEOTIDE SEQUENCE [LARGE SCALE GENOMIC DNA]</scope>
    <source>
        <strain evidence="4">ATCC 20868 / MF5171</strain>
    </source>
</reference>
<dbReference type="OrthoDB" id="443981at2759"/>
<feature type="compositionally biased region" description="Pro residues" evidence="1">
    <location>
        <begin position="529"/>
        <end position="538"/>
    </location>
</feature>
<organism evidence="3 4">
    <name type="scientific">Glarea lozoyensis (strain ATCC 20868 / MF5171)</name>
    <dbReference type="NCBI Taxonomy" id="1116229"/>
    <lineage>
        <taxon>Eukaryota</taxon>
        <taxon>Fungi</taxon>
        <taxon>Dikarya</taxon>
        <taxon>Ascomycota</taxon>
        <taxon>Pezizomycotina</taxon>
        <taxon>Leotiomycetes</taxon>
        <taxon>Helotiales</taxon>
        <taxon>Helotiaceae</taxon>
        <taxon>Glarea</taxon>
    </lineage>
</organism>
<dbReference type="AlphaFoldDB" id="S3CZ31"/>
<keyword evidence="4" id="KW-1185">Reference proteome</keyword>
<dbReference type="CDD" id="cd11524">
    <property type="entry name" value="SYLF"/>
    <property type="match status" value="1"/>
</dbReference>
<proteinExistence type="predicted"/>
<dbReference type="InterPro" id="IPR051702">
    <property type="entry name" value="SH3_domain_YSC84-like"/>
</dbReference>
<dbReference type="Proteomes" id="UP000016922">
    <property type="component" value="Unassembled WGS sequence"/>
</dbReference>
<dbReference type="Pfam" id="PF04366">
    <property type="entry name" value="Ysc84"/>
    <property type="match status" value="1"/>
</dbReference>
<feature type="compositionally biased region" description="Basic and acidic residues" evidence="1">
    <location>
        <begin position="412"/>
        <end position="442"/>
    </location>
</feature>
<feature type="region of interest" description="Disordered" evidence="1">
    <location>
        <begin position="335"/>
        <end position="482"/>
    </location>
</feature>
<feature type="compositionally biased region" description="Polar residues" evidence="1">
    <location>
        <begin position="339"/>
        <end position="355"/>
    </location>
</feature>
<feature type="compositionally biased region" description="Basic and acidic residues" evidence="1">
    <location>
        <begin position="559"/>
        <end position="582"/>
    </location>
</feature>
<dbReference type="InterPro" id="IPR007461">
    <property type="entry name" value="Ysc84_actin-binding"/>
</dbReference>
<dbReference type="EMBL" id="KE145372">
    <property type="protein sequence ID" value="EPE25101.1"/>
    <property type="molecule type" value="Genomic_DNA"/>
</dbReference>
<feature type="region of interest" description="Disordered" evidence="1">
    <location>
        <begin position="288"/>
        <end position="316"/>
    </location>
</feature>
<dbReference type="HOGENOM" id="CLU_009742_0_1_1"/>
<evidence type="ECO:0000256" key="1">
    <source>
        <dbReference type="SAM" id="MobiDB-lite"/>
    </source>
</evidence>
<dbReference type="KEGG" id="glz:GLAREA_11682"/>
<feature type="domain" description="Ysc84 actin-binding" evidence="2">
    <location>
        <begin position="145"/>
        <end position="272"/>
    </location>
</feature>
<dbReference type="OMA" id="KHTSSIY"/>
<accession>S3CZ31</accession>
<evidence type="ECO:0000259" key="2">
    <source>
        <dbReference type="Pfam" id="PF04366"/>
    </source>
</evidence>
<feature type="region of interest" description="Disordered" evidence="1">
    <location>
        <begin position="523"/>
        <end position="591"/>
    </location>
</feature>